<evidence type="ECO:0000313" key="7">
    <source>
        <dbReference type="EMBL" id="CAE0370653.1"/>
    </source>
</evidence>
<comment type="subcellular location">
    <subcellularLocation>
        <location evidence="1">Cell projection</location>
        <location evidence="1">Cilium</location>
    </subcellularLocation>
</comment>
<dbReference type="PROSITE" id="PS50294">
    <property type="entry name" value="WD_REPEATS_REGION"/>
    <property type="match status" value="2"/>
</dbReference>
<dbReference type="SUPFAM" id="SSF50978">
    <property type="entry name" value="WD40 repeat-like"/>
    <property type="match status" value="2"/>
</dbReference>
<keyword evidence="3" id="KW-0966">Cell projection</keyword>
<feature type="repeat" description="WD" evidence="4">
    <location>
        <begin position="96"/>
        <end position="128"/>
    </location>
</feature>
<dbReference type="Pfam" id="PF23387">
    <property type="entry name" value="TPR_IFT80_172"/>
    <property type="match status" value="1"/>
</dbReference>
<dbReference type="GO" id="GO:0005929">
    <property type="term" value="C:cilium"/>
    <property type="evidence" value="ECO:0007669"/>
    <property type="project" value="UniProtKB-SubCell"/>
</dbReference>
<dbReference type="SMART" id="SM00320">
    <property type="entry name" value="WD40"/>
    <property type="match status" value="7"/>
</dbReference>
<organism evidence="9">
    <name type="scientific">Aureoumbra lagunensis</name>
    <dbReference type="NCBI Taxonomy" id="44058"/>
    <lineage>
        <taxon>Eukaryota</taxon>
        <taxon>Sar</taxon>
        <taxon>Stramenopiles</taxon>
        <taxon>Ochrophyta</taxon>
        <taxon>Pelagophyceae</taxon>
        <taxon>Pelagomonadales</taxon>
        <taxon>Aureoumbra</taxon>
    </lineage>
</organism>
<dbReference type="EMBL" id="HBIJ01017148">
    <property type="protein sequence ID" value="CAE0370656.1"/>
    <property type="molecule type" value="Transcribed_RNA"/>
</dbReference>
<evidence type="ECO:0000256" key="1">
    <source>
        <dbReference type="ARBA" id="ARBA00004138"/>
    </source>
</evidence>
<dbReference type="Pfam" id="PF23335">
    <property type="entry name" value="Beta-prop_IFT80_2nd"/>
    <property type="match status" value="1"/>
</dbReference>
<dbReference type="Gene3D" id="1.25.40.470">
    <property type="match status" value="1"/>
</dbReference>
<name>A0A6S8E627_9STRA</name>
<sequence>MVRLEVCERRGQHEVMVPCATWTPGNELLSCGDDGTIVKWGVDGSVVSKSKIDSSVTSIAWMPSVGRGQTDVFAICCTDGTLRLIAGSTLREERKVQAHHGAAIQVGWNLDGSAMYSGGEDGEIKVWSKTANLRNTPVRSQHAVYAFAAGPTGEELCYASELRLYVISVGSTSSSIKKNSTKNNNWLAHEATVLCIDWNLVNEFVVSGGEDCRYKVWDRYGRQFYQSQPYLHVITSIAWSPNGSFFAVGAFNMLRLCEKTGCARGREHTRSGSVMHIAWTSDGTQLVGAGGNGTVLSAQLVERTLEWGTLEATLSGPHQIIIRDLATQSPDRTCAEEKLDFARDRVIEMALGYNHLVVATSSQCYIYSTDNFNTPYIFDSPDTVSLVVLGDTHFLILSPQSGLAVYSYEGRKLSQPRYPGLRAEFLSALLVALSPDILAVVDVVNRRRVHLFDISTGKAVVNHISSSSTQKNNNPGYVEHKGDVAQIALNQISTVDGFFERQLIIIDTSNEMHVYRIGKGTIGSYKLITQVDTAAWNDSSDMLAAIADGRLVIWTYPQIAWTDRDLLAQTQYIKDVANEFGKLSSIVNFRGSRIVVRRADGALVTTNISPYAGLLYTYTSRARWEEALKLCRWCQETQCWAALAGMAVNSSNLDAAEAAFAALNHADKLEYLQYIKDKVFSQQAKNAEMALFKRQPEEAERIFLEGSPPLLYRAIKMNIKLFRWERALELAVKHKSHIDTVLAYRAKYLERFEKQESDPRFKQLSATVSWEWEQVKAKKDLEKQEEAERAGVSFFAGSNSSHK</sequence>
<evidence type="ECO:0000256" key="2">
    <source>
        <dbReference type="ARBA" id="ARBA00023069"/>
    </source>
</evidence>
<evidence type="ECO:0000313" key="8">
    <source>
        <dbReference type="EMBL" id="CAE0370656.1"/>
    </source>
</evidence>
<keyword evidence="4" id="KW-0853">WD repeat</keyword>
<dbReference type="InterPro" id="IPR036322">
    <property type="entry name" value="WD40_repeat_dom_sf"/>
</dbReference>
<evidence type="ECO:0000259" key="5">
    <source>
        <dbReference type="Pfam" id="PF23335"/>
    </source>
</evidence>
<dbReference type="FunFam" id="1.25.40.470:FF:000007">
    <property type="entry name" value="Intraflagellar transport 80 homolog (Chlamydomonas)"/>
    <property type="match status" value="1"/>
</dbReference>
<feature type="domain" description="IFT80 second beta-propeller" evidence="5">
    <location>
        <begin position="302"/>
        <end position="611"/>
    </location>
</feature>
<dbReference type="InterPro" id="IPR056157">
    <property type="entry name" value="TPR_IFT80_172_dom"/>
</dbReference>
<evidence type="ECO:0000259" key="6">
    <source>
        <dbReference type="Pfam" id="PF23387"/>
    </source>
</evidence>
<keyword evidence="2" id="KW-0969">Cilium</keyword>
<dbReference type="PANTHER" id="PTHR24098">
    <property type="entry name" value="OUTER SEGMENT 5"/>
    <property type="match status" value="1"/>
</dbReference>
<evidence type="ECO:0000256" key="3">
    <source>
        <dbReference type="ARBA" id="ARBA00023273"/>
    </source>
</evidence>
<dbReference type="Gene3D" id="2.130.10.10">
    <property type="entry name" value="YVTN repeat-like/Quinoprotein amine dehydrogenase"/>
    <property type="match status" value="2"/>
</dbReference>
<evidence type="ECO:0000313" key="9">
    <source>
        <dbReference type="EMBL" id="CAE0370657.1"/>
    </source>
</evidence>
<feature type="repeat" description="WD" evidence="4">
    <location>
        <begin position="186"/>
        <end position="218"/>
    </location>
</feature>
<gene>
    <name evidence="7" type="ORF">ALAG00032_LOCUS11432</name>
    <name evidence="8" type="ORF">ALAG00032_LOCUS11435</name>
    <name evidence="9" type="ORF">ALAG00032_LOCUS11436</name>
</gene>
<dbReference type="InterPro" id="IPR001680">
    <property type="entry name" value="WD40_rpt"/>
</dbReference>
<accession>A0A6S8E627</accession>
<protein>
    <submittedName>
        <fullName evidence="9">Uncharacterized protein</fullName>
    </submittedName>
</protein>
<reference evidence="9" key="1">
    <citation type="submission" date="2021-01" db="EMBL/GenBank/DDBJ databases">
        <authorList>
            <person name="Corre E."/>
            <person name="Pelletier E."/>
            <person name="Niang G."/>
            <person name="Scheremetjew M."/>
            <person name="Finn R."/>
            <person name="Kale V."/>
            <person name="Holt S."/>
            <person name="Cochrane G."/>
            <person name="Meng A."/>
            <person name="Brown T."/>
            <person name="Cohen L."/>
        </authorList>
    </citation>
    <scope>NUCLEOTIDE SEQUENCE</scope>
    <source>
        <strain evidence="9">CCMP1510</strain>
    </source>
</reference>
<dbReference type="EMBL" id="HBIJ01017150">
    <property type="protein sequence ID" value="CAE0370657.1"/>
    <property type="molecule type" value="Transcribed_RNA"/>
</dbReference>
<dbReference type="AlphaFoldDB" id="A0A6S8E627"/>
<dbReference type="InterPro" id="IPR056456">
    <property type="entry name" value="Beta-prop_IFT80_2nd"/>
</dbReference>
<feature type="domain" description="IFT80/172/WDR35 TPR" evidence="6">
    <location>
        <begin position="639"/>
        <end position="788"/>
    </location>
</feature>
<proteinExistence type="predicted"/>
<evidence type="ECO:0000256" key="4">
    <source>
        <dbReference type="PROSITE-ProRule" id="PRU00221"/>
    </source>
</evidence>
<dbReference type="GO" id="GO:0060271">
    <property type="term" value="P:cilium assembly"/>
    <property type="evidence" value="ECO:0007669"/>
    <property type="project" value="TreeGrafter"/>
</dbReference>
<dbReference type="GO" id="GO:0030992">
    <property type="term" value="C:intraciliary transport particle B"/>
    <property type="evidence" value="ECO:0007669"/>
    <property type="project" value="TreeGrafter"/>
</dbReference>
<dbReference type="PROSITE" id="PS50082">
    <property type="entry name" value="WD_REPEATS_2"/>
    <property type="match status" value="2"/>
</dbReference>
<dbReference type="PANTHER" id="PTHR24098:SF0">
    <property type="entry name" value="OUTER SEGMENT 5"/>
    <property type="match status" value="1"/>
</dbReference>
<dbReference type="Pfam" id="PF00400">
    <property type="entry name" value="WD40"/>
    <property type="match status" value="4"/>
</dbReference>
<dbReference type="InterPro" id="IPR015943">
    <property type="entry name" value="WD40/YVTN_repeat-like_dom_sf"/>
</dbReference>
<dbReference type="EMBL" id="HBIJ01017145">
    <property type="protein sequence ID" value="CAE0370653.1"/>
    <property type="molecule type" value="Transcribed_RNA"/>
</dbReference>